<dbReference type="AlphaFoldDB" id="G4MNU9"/>
<feature type="region of interest" description="Disordered" evidence="1">
    <location>
        <begin position="49"/>
        <end position="125"/>
    </location>
</feature>
<sequence>MRTYLPRYVHSMPYTMYTQTLYLPFSFSFAGSIFQLKHCRGRKWNPPPVLAEDSGARTTSINPHPAGPSQCKLNGQAFRGGAAMDGGEPLRQIQDDFPEVQSTIQKPGGTMENESGKGRKKGTTK</sequence>
<dbReference type="KEGG" id="mgr:MGG_16228"/>
<dbReference type="OMA" id="AGPSQCK"/>
<evidence type="ECO:0000313" key="4">
    <source>
        <dbReference type="Proteomes" id="UP000009058"/>
    </source>
</evidence>
<feature type="transmembrane region" description="Helical" evidence="2">
    <location>
        <begin position="20"/>
        <end position="36"/>
    </location>
</feature>
<dbReference type="OrthoDB" id="10594608at2759"/>
<keyword evidence="4" id="KW-1185">Reference proteome</keyword>
<dbReference type="EMBL" id="CM001231">
    <property type="protein sequence ID" value="EHA57106.1"/>
    <property type="molecule type" value="Genomic_DNA"/>
</dbReference>
<dbReference type="RefSeq" id="XP_003709718.1">
    <property type="nucleotide sequence ID" value="XM_003709670.1"/>
</dbReference>
<dbReference type="Proteomes" id="UP000009058">
    <property type="component" value="Chromosome 1"/>
</dbReference>
<keyword evidence="2" id="KW-0812">Transmembrane</keyword>
<evidence type="ECO:0000256" key="2">
    <source>
        <dbReference type="SAM" id="Phobius"/>
    </source>
</evidence>
<protein>
    <submittedName>
        <fullName evidence="3">Uncharacterized protein</fullName>
    </submittedName>
</protein>
<proteinExistence type="predicted"/>
<keyword evidence="2" id="KW-0472">Membrane</keyword>
<dbReference type="HOGENOM" id="CLU_1993055_0_0_1"/>
<accession>G4MNU9</accession>
<dbReference type="VEuPathDB" id="FungiDB:MGG_16228"/>
<evidence type="ECO:0000313" key="3">
    <source>
        <dbReference type="EMBL" id="EHA57105.1"/>
    </source>
</evidence>
<gene>
    <name evidence="3" type="ORF">MGG_16228</name>
</gene>
<evidence type="ECO:0000256" key="1">
    <source>
        <dbReference type="SAM" id="MobiDB-lite"/>
    </source>
</evidence>
<dbReference type="EMBL" id="CM001231">
    <property type="protein sequence ID" value="EHA57105.1"/>
    <property type="molecule type" value="Genomic_DNA"/>
</dbReference>
<dbReference type="GeneID" id="12985249"/>
<organism evidence="3 4">
    <name type="scientific">Pyricularia oryzae (strain 70-15 / ATCC MYA-4617 / FGSC 8958)</name>
    <name type="common">Rice blast fungus</name>
    <name type="synonym">Magnaporthe oryzae</name>
    <dbReference type="NCBI Taxonomy" id="242507"/>
    <lineage>
        <taxon>Eukaryota</taxon>
        <taxon>Fungi</taxon>
        <taxon>Dikarya</taxon>
        <taxon>Ascomycota</taxon>
        <taxon>Pezizomycotina</taxon>
        <taxon>Sordariomycetes</taxon>
        <taxon>Sordariomycetidae</taxon>
        <taxon>Magnaporthales</taxon>
        <taxon>Pyriculariaceae</taxon>
        <taxon>Pyricularia</taxon>
    </lineage>
</organism>
<dbReference type="RefSeq" id="XP_003709717.1">
    <property type="nucleotide sequence ID" value="XM_003709669.1"/>
</dbReference>
<name>G4MNU9_PYRO7</name>
<reference evidence="3" key="2">
    <citation type="submission" date="2011-05" db="EMBL/GenBank/DDBJ databases">
        <title>The Genome Sequence of Magnaporthe oryzae 70-15.</title>
        <authorList>
            <person name="Ma L.-J."/>
            <person name="Dean R.A."/>
            <person name="Gowda M."/>
            <person name="Nunes C."/>
            <person name="Young S.K."/>
            <person name="Zeng Q."/>
            <person name="Gargeya S."/>
            <person name="Fitzgerald M."/>
            <person name="Haas B."/>
            <person name="Abouelleil A."/>
            <person name="Alvarado L."/>
            <person name="Arachchi H.M."/>
            <person name="Berlin A."/>
            <person name="Brown A."/>
            <person name="Chapman S.B."/>
            <person name="Chen Z."/>
            <person name="Dunbar C."/>
            <person name="Freedman E."/>
            <person name="Gearin G."/>
            <person name="Gellesch M."/>
            <person name="Goldberg J."/>
            <person name="Griggs A."/>
            <person name="Gujja S."/>
            <person name="Heiman D."/>
            <person name="Howarth C."/>
            <person name="Larson L."/>
            <person name="Lui A."/>
            <person name="MacDonald P.J.P."/>
            <person name="Mehta T."/>
            <person name="Montmayeur A."/>
            <person name="Murphy C."/>
            <person name="Neiman D."/>
            <person name="Pearson M."/>
            <person name="Priest M."/>
            <person name="Roberts A."/>
            <person name="Saif S."/>
            <person name="Shea T."/>
            <person name="Shenoy N."/>
            <person name="Sisk P."/>
            <person name="Stolte C."/>
            <person name="Sykes S."/>
            <person name="Yandava C."/>
            <person name="Wortman J."/>
            <person name="Nusbaum C."/>
            <person name="Birren B."/>
        </authorList>
    </citation>
    <scope>NUCLEOTIDE SEQUENCE</scope>
    <source>
        <strain evidence="3">70-15</strain>
    </source>
</reference>
<reference evidence="3 4" key="1">
    <citation type="journal article" date="2005" name="Nature">
        <title>The genome sequence of the rice blast fungus Magnaporthe grisea.</title>
        <authorList>
            <person name="Dean R.A."/>
            <person name="Talbot N.J."/>
            <person name="Ebbole D.J."/>
            <person name="Farman M.L."/>
            <person name="Mitchell T.K."/>
            <person name="Orbach M.J."/>
            <person name="Thon M."/>
            <person name="Kulkarni R."/>
            <person name="Xu J.R."/>
            <person name="Pan H."/>
            <person name="Read N.D."/>
            <person name="Lee Y.H."/>
            <person name="Carbone I."/>
            <person name="Brown D."/>
            <person name="Oh Y.Y."/>
            <person name="Donofrio N."/>
            <person name="Jeong J.S."/>
            <person name="Soanes D.M."/>
            <person name="Djonovic S."/>
            <person name="Kolomiets E."/>
            <person name="Rehmeyer C."/>
            <person name="Li W."/>
            <person name="Harding M."/>
            <person name="Kim S."/>
            <person name="Lebrun M.H."/>
            <person name="Bohnert H."/>
            <person name="Coughlan S."/>
            <person name="Butler J."/>
            <person name="Calvo S."/>
            <person name="Ma L.J."/>
            <person name="Nicol R."/>
            <person name="Purcell S."/>
            <person name="Nusbaum C."/>
            <person name="Galagan J.E."/>
            <person name="Birren B.W."/>
        </authorList>
    </citation>
    <scope>NUCLEOTIDE SEQUENCE [LARGE SCALE GENOMIC DNA]</scope>
    <source>
        <strain evidence="3">70-15</strain>
        <strain evidence="4">70-15 / ATCC MYA-4617 / FGSC 8958</strain>
    </source>
</reference>
<keyword evidence="2" id="KW-1133">Transmembrane helix</keyword>